<dbReference type="Gene3D" id="3.90.550.10">
    <property type="entry name" value="Spore Coat Polysaccharide Biosynthesis Protein SpsA, Chain A"/>
    <property type="match status" value="1"/>
</dbReference>
<reference evidence="2 3" key="1">
    <citation type="submission" date="2019-04" db="EMBL/GenBank/DDBJ databases">
        <authorList>
            <person name="Feng G."/>
            <person name="Zhang J."/>
            <person name="Zhu H."/>
        </authorList>
    </citation>
    <scope>NUCLEOTIDE SEQUENCE [LARGE SCALE GENOMIC DNA]</scope>
    <source>
        <strain evidence="2 3">92R-1</strain>
    </source>
</reference>
<feature type="domain" description="Glycosyltransferase 2-like" evidence="1">
    <location>
        <begin position="52"/>
        <end position="160"/>
    </location>
</feature>
<dbReference type="InterPro" id="IPR029044">
    <property type="entry name" value="Nucleotide-diphossugar_trans"/>
</dbReference>
<accession>A0A4Z0P6C1</accession>
<protein>
    <submittedName>
        <fullName evidence="2">Glycosyltransferase family 2 protein</fullName>
    </submittedName>
</protein>
<keyword evidence="3" id="KW-1185">Reference proteome</keyword>
<dbReference type="AlphaFoldDB" id="A0A4Z0P6C1"/>
<gene>
    <name evidence="2" type="ORF">EU556_09400</name>
</gene>
<dbReference type="InterPro" id="IPR001173">
    <property type="entry name" value="Glyco_trans_2-like"/>
</dbReference>
<organism evidence="2 3">
    <name type="scientific">Hymenobacter fodinae</name>
    <dbReference type="NCBI Taxonomy" id="2510796"/>
    <lineage>
        <taxon>Bacteria</taxon>
        <taxon>Pseudomonadati</taxon>
        <taxon>Bacteroidota</taxon>
        <taxon>Cytophagia</taxon>
        <taxon>Cytophagales</taxon>
        <taxon>Hymenobacteraceae</taxon>
        <taxon>Hymenobacter</taxon>
    </lineage>
</organism>
<keyword evidence="2" id="KW-0808">Transferase</keyword>
<dbReference type="Pfam" id="PF00535">
    <property type="entry name" value="Glycos_transf_2"/>
    <property type="match status" value="1"/>
</dbReference>
<comment type="caution">
    <text evidence="2">The sequence shown here is derived from an EMBL/GenBank/DDBJ whole genome shotgun (WGS) entry which is preliminary data.</text>
</comment>
<name>A0A4Z0P6C1_9BACT</name>
<dbReference type="SUPFAM" id="SSF53448">
    <property type="entry name" value="Nucleotide-diphospho-sugar transferases"/>
    <property type="match status" value="1"/>
</dbReference>
<dbReference type="CDD" id="cd00761">
    <property type="entry name" value="Glyco_tranf_GTA_type"/>
    <property type="match status" value="1"/>
</dbReference>
<dbReference type="EMBL" id="SRLA01000002">
    <property type="protein sequence ID" value="TGE07952.1"/>
    <property type="molecule type" value="Genomic_DNA"/>
</dbReference>
<dbReference type="GO" id="GO:0016758">
    <property type="term" value="F:hexosyltransferase activity"/>
    <property type="evidence" value="ECO:0007669"/>
    <property type="project" value="UniProtKB-ARBA"/>
</dbReference>
<sequence>MDSICCSSTVNCCSVNPCRLLLCLPYIGSSLLLHELIFSSVTSPAFSAPFFSIVVPCYNRADIIQDTVQAILEQEYKNFELILVDDGSRDNLREVVTQITDSRVRYYYKENGERGAARNYGAQRALGQYINFFDSDDEMYPNHLRVVKDFLDQHGLVEIVHTGYERLDGQDRVMSEVCEFLGSTNEALLHDNPLACNTVFVRRDIAQANPFEEDRRLASAEDWELWLRLATKYTFHPVRQKTFCLREHDGRSLNTIAPEAVRARDELFAQLIRQNPDFARRFPGQTHKFVADRYTFITLTMALSKQHRLKTLRYLWKAVKEDPTVVGRRRFLASVKHLF</sequence>
<proteinExistence type="predicted"/>
<evidence type="ECO:0000313" key="2">
    <source>
        <dbReference type="EMBL" id="TGE07952.1"/>
    </source>
</evidence>
<evidence type="ECO:0000313" key="3">
    <source>
        <dbReference type="Proteomes" id="UP000298337"/>
    </source>
</evidence>
<dbReference type="PANTHER" id="PTHR22916">
    <property type="entry name" value="GLYCOSYLTRANSFERASE"/>
    <property type="match status" value="1"/>
</dbReference>
<dbReference type="OrthoDB" id="6307329at2"/>
<dbReference type="Proteomes" id="UP000298337">
    <property type="component" value="Unassembled WGS sequence"/>
</dbReference>
<evidence type="ECO:0000259" key="1">
    <source>
        <dbReference type="Pfam" id="PF00535"/>
    </source>
</evidence>
<dbReference type="PANTHER" id="PTHR22916:SF3">
    <property type="entry name" value="UDP-GLCNAC:BETAGAL BETA-1,3-N-ACETYLGLUCOSAMINYLTRANSFERASE-LIKE PROTEIN 1"/>
    <property type="match status" value="1"/>
</dbReference>